<dbReference type="Gene3D" id="1.10.443.10">
    <property type="entry name" value="Intergrase catalytic core"/>
    <property type="match status" value="1"/>
</dbReference>
<comment type="caution">
    <text evidence="2">The sequence shown here is derived from an EMBL/GenBank/DDBJ whole genome shotgun (WGS) entry which is preliminary data.</text>
</comment>
<dbReference type="SUPFAM" id="SSF56349">
    <property type="entry name" value="DNA breaking-rejoining enzymes"/>
    <property type="match status" value="1"/>
</dbReference>
<dbReference type="RefSeq" id="WP_183664038.1">
    <property type="nucleotide sequence ID" value="NZ_JACHXN010000018.1"/>
</dbReference>
<accession>A0A839UEE4</accession>
<dbReference type="Pfam" id="PF13009">
    <property type="entry name" value="Integrase_2"/>
    <property type="match status" value="1"/>
</dbReference>
<dbReference type="AlphaFoldDB" id="A0A839UEE4"/>
<dbReference type="Proteomes" id="UP000554520">
    <property type="component" value="Unassembled WGS sequence"/>
</dbReference>
<evidence type="ECO:0000313" key="2">
    <source>
        <dbReference type="EMBL" id="MBB3148224.1"/>
    </source>
</evidence>
<keyword evidence="1" id="KW-0233">DNA recombination</keyword>
<name>A0A839UEE4_9HYPH</name>
<evidence type="ECO:0000256" key="1">
    <source>
        <dbReference type="ARBA" id="ARBA00023172"/>
    </source>
</evidence>
<evidence type="ECO:0000313" key="3">
    <source>
        <dbReference type="Proteomes" id="UP000554520"/>
    </source>
</evidence>
<gene>
    <name evidence="2" type="ORF">FHS21_004667</name>
</gene>
<dbReference type="GO" id="GO:0015074">
    <property type="term" value="P:DNA integration"/>
    <property type="evidence" value="ECO:0007669"/>
    <property type="project" value="InterPro"/>
</dbReference>
<organism evidence="2 3">
    <name type="scientific">Phyllobacterium trifolii</name>
    <dbReference type="NCBI Taxonomy" id="300193"/>
    <lineage>
        <taxon>Bacteria</taxon>
        <taxon>Pseudomonadati</taxon>
        <taxon>Pseudomonadota</taxon>
        <taxon>Alphaproteobacteria</taxon>
        <taxon>Hyphomicrobiales</taxon>
        <taxon>Phyllobacteriaceae</taxon>
        <taxon>Phyllobacterium</taxon>
    </lineage>
</organism>
<dbReference type="InterPro" id="IPR011010">
    <property type="entry name" value="DNA_brk_join_enz"/>
</dbReference>
<dbReference type="GO" id="GO:0003677">
    <property type="term" value="F:DNA binding"/>
    <property type="evidence" value="ECO:0007669"/>
    <property type="project" value="InterPro"/>
</dbReference>
<proteinExistence type="predicted"/>
<dbReference type="GO" id="GO:0006310">
    <property type="term" value="P:DNA recombination"/>
    <property type="evidence" value="ECO:0007669"/>
    <property type="project" value="UniProtKB-KW"/>
</dbReference>
<evidence type="ECO:0008006" key="4">
    <source>
        <dbReference type="Google" id="ProtNLM"/>
    </source>
</evidence>
<dbReference type="InterPro" id="IPR013762">
    <property type="entry name" value="Integrase-like_cat_sf"/>
</dbReference>
<keyword evidence="3" id="KW-1185">Reference proteome</keyword>
<dbReference type="InterPro" id="IPR024965">
    <property type="entry name" value="Putative_integrase"/>
</dbReference>
<protein>
    <recommendedName>
        <fullName evidence="4">Integrase</fullName>
    </recommendedName>
</protein>
<reference evidence="2 3" key="1">
    <citation type="submission" date="2020-08" db="EMBL/GenBank/DDBJ databases">
        <title>Genomic Encyclopedia of Type Strains, Phase III (KMG-III): the genomes of soil and plant-associated and newly described type strains.</title>
        <authorList>
            <person name="Whitman W."/>
        </authorList>
    </citation>
    <scope>NUCLEOTIDE SEQUENCE [LARGE SCALE GENOMIC DNA]</scope>
    <source>
        <strain evidence="2 3">CECT 7015</strain>
    </source>
</reference>
<dbReference type="EMBL" id="JACHXN010000018">
    <property type="protein sequence ID" value="MBB3148224.1"/>
    <property type="molecule type" value="Genomic_DNA"/>
</dbReference>
<sequence>MSLMHFTGREDTITGPSAALIVQNSKLGRDLEAKLSEWGVPEKIYGRMVPDNQQGYQRYLTLIISGLCMASTGADSLDDLGSETVRAFFGFYYDSARQKFRTEEIWGKRGNIAGKCLRKLATAFGTYFGDPQIIAMGRASRSAVPGSVNSADLINNIPRHLTAWMEGWNDWRGTVRATTTGAVAALQKLAAYLNHLNETGTDVSSPEFFLQRQHKPSLIEFLNERRSSRGLDAISLSVVADLSKIRQFSNHMAELLQLKVLGKPYYDLIPERQRLKLVNDLRRSGKGQPLGSAASKALPMRYYRLLQEILEEGADGWPGKHPYCQALIAGQRRYVPVLPTLFLLPYEIPERIAQFVRLDSGEGDPELFNPTTEKWEENTGPLAGYWSTSDPADPYRGCIRRTNDPRVAGLWINTNKTGKPFLVPWHNRRIHKLVTDLRIWQQTWNPTNRAITGKEYVDGANKADEGGLDSYPDIIPLMRIPDIGIPKATMRNRFWLDALFEVQNRWNETCEPEDVDHFVGLDQYGRPKKSKYGAHGMRVAGITLLIQAGVPLEVVSEFIAGHKSLLMTIYYHQLSPAQITRSLDEGAMKLVATMTSAALTEFKTLSFEQVKRRTVSTHPDALKNAMPENGGDRILWTNRALGICPWEGTRCHDGGVCIRREVKNGRDNSTYGPVEGGPDSCVLCRHFLTGPEWEDPLVGYGSLLSRRLTITSREINDAVDESHEIRVRLLTTQKGSSDFEKLKWELKECTQLINDFNAKQSLLAKCMIETKNLLTQISTMVREGMAEDEDGRKSLISQADNTVVEWLHVSEFEQVAFVQKYGRVYRGYRDKESLDTCRRMIDEVAIKSRFQPISAGRRTAAETVRAYEAAAQYLLENVSREDLHAMSHNALSLDDLGLQSDEAKKFFMAPFDPQFLKLPTSISSLREIA</sequence>